<proteinExistence type="predicted"/>
<evidence type="ECO:0000313" key="2">
    <source>
        <dbReference type="EMBL" id="KKZ15480.1"/>
    </source>
</evidence>
<reference evidence="2 3" key="1">
    <citation type="submission" date="2015-01" db="EMBL/GenBank/DDBJ databases">
        <title>Lifestyle Evolution in Cyanobacterial Symbionts of Sponges.</title>
        <authorList>
            <person name="Burgsdorf I."/>
            <person name="Slaby B.M."/>
            <person name="Handley K.M."/>
            <person name="Haber M."/>
            <person name="Blom J."/>
            <person name="Marshall C.W."/>
            <person name="Gilbert J.A."/>
            <person name="Hentschel U."/>
            <person name="Steindler L."/>
        </authorList>
    </citation>
    <scope>NUCLEOTIDE SEQUENCE [LARGE SCALE GENOMIC DNA]</scope>
    <source>
        <strain evidence="2">142</strain>
    </source>
</reference>
<protein>
    <submittedName>
        <fullName evidence="2">Uncharacterized protein</fullName>
    </submittedName>
</protein>
<comment type="caution">
    <text evidence="2">The sequence shown here is derived from an EMBL/GenBank/DDBJ whole genome shotgun (WGS) entry which is preliminary data.</text>
</comment>
<name>A0A6N3X782_9SYNE</name>
<evidence type="ECO:0000256" key="1">
    <source>
        <dbReference type="SAM" id="MobiDB-lite"/>
    </source>
</evidence>
<feature type="region of interest" description="Disordered" evidence="1">
    <location>
        <begin position="1"/>
        <end position="21"/>
    </location>
</feature>
<dbReference type="AlphaFoldDB" id="A0A6N3X782"/>
<sequence length="62" mass="6595">MADAHWPSAQPSSLSATAEWLSQQGQDYHQCPAGCLAMHDPMPSQPAASSSFPHLFVSLGPM</sequence>
<dbReference type="EMBL" id="JXUO01000004">
    <property type="protein sequence ID" value="KKZ15480.1"/>
    <property type="molecule type" value="Genomic_DNA"/>
</dbReference>
<evidence type="ECO:0000313" key="3">
    <source>
        <dbReference type="Proteomes" id="UP000035054"/>
    </source>
</evidence>
<organism evidence="2 3">
    <name type="scientific">Candidatus Synechococcus spongiarum 142</name>
    <dbReference type="NCBI Taxonomy" id="1608213"/>
    <lineage>
        <taxon>Bacteria</taxon>
        <taxon>Bacillati</taxon>
        <taxon>Cyanobacteriota</taxon>
        <taxon>Cyanophyceae</taxon>
        <taxon>Synechococcales</taxon>
        <taxon>Synechococcaceae</taxon>
        <taxon>Synechococcus</taxon>
    </lineage>
</organism>
<dbReference type="Proteomes" id="UP000035054">
    <property type="component" value="Unassembled WGS sequence"/>
</dbReference>
<feature type="compositionally biased region" description="Polar residues" evidence="1">
    <location>
        <begin position="9"/>
        <end position="21"/>
    </location>
</feature>
<gene>
    <name evidence="2" type="ORF">TH68_00095</name>
</gene>
<accession>A0A6N3X782</accession>